<dbReference type="InterPro" id="IPR016163">
    <property type="entry name" value="Ald_DH_C"/>
</dbReference>
<accession>A0A918EP77</accession>
<proteinExistence type="predicted"/>
<dbReference type="InterPro" id="IPR016161">
    <property type="entry name" value="Ald_DH/histidinol_DH"/>
</dbReference>
<keyword evidence="5" id="KW-1185">Reference proteome</keyword>
<dbReference type="GO" id="GO:0016620">
    <property type="term" value="F:oxidoreductase activity, acting on the aldehyde or oxo group of donors, NAD or NADP as acceptor"/>
    <property type="evidence" value="ECO:0007669"/>
    <property type="project" value="InterPro"/>
</dbReference>
<gene>
    <name evidence="4" type="ORF">GCM10010145_16700</name>
</gene>
<dbReference type="PANTHER" id="PTHR11699">
    <property type="entry name" value="ALDEHYDE DEHYDROGENASE-RELATED"/>
    <property type="match status" value="1"/>
</dbReference>
<evidence type="ECO:0000259" key="3">
    <source>
        <dbReference type="Pfam" id="PF00171"/>
    </source>
</evidence>
<name>A0A918EP77_9ACTN</name>
<comment type="caution">
    <text evidence="4">The sequence shown here is derived from an EMBL/GenBank/DDBJ whole genome shotgun (WGS) entry which is preliminary data.</text>
</comment>
<dbReference type="SUPFAM" id="SSF53720">
    <property type="entry name" value="ALDH-like"/>
    <property type="match status" value="1"/>
</dbReference>
<feature type="domain" description="Aldehyde dehydrogenase" evidence="3">
    <location>
        <begin position="114"/>
        <end position="558"/>
    </location>
</feature>
<evidence type="ECO:0000313" key="5">
    <source>
        <dbReference type="Proteomes" id="UP000620156"/>
    </source>
</evidence>
<dbReference type="InterPro" id="IPR016162">
    <property type="entry name" value="Ald_DH_N"/>
</dbReference>
<organism evidence="4 5">
    <name type="scientific">Streptomyces ruber</name>
    <dbReference type="NCBI Taxonomy" id="83378"/>
    <lineage>
        <taxon>Bacteria</taxon>
        <taxon>Bacillati</taxon>
        <taxon>Actinomycetota</taxon>
        <taxon>Actinomycetes</taxon>
        <taxon>Kitasatosporales</taxon>
        <taxon>Streptomycetaceae</taxon>
        <taxon>Streptomyces</taxon>
    </lineage>
</organism>
<evidence type="ECO:0000313" key="4">
    <source>
        <dbReference type="EMBL" id="GGQ48185.1"/>
    </source>
</evidence>
<dbReference type="InterPro" id="IPR015590">
    <property type="entry name" value="Aldehyde_DH_dom"/>
</dbReference>
<feature type="region of interest" description="Disordered" evidence="2">
    <location>
        <begin position="1"/>
        <end position="74"/>
    </location>
</feature>
<dbReference type="EMBL" id="BMQK01000002">
    <property type="protein sequence ID" value="GGQ48185.1"/>
    <property type="molecule type" value="Genomic_DNA"/>
</dbReference>
<dbReference type="Proteomes" id="UP000620156">
    <property type="component" value="Unassembled WGS sequence"/>
</dbReference>
<evidence type="ECO:0000256" key="2">
    <source>
        <dbReference type="SAM" id="MobiDB-lite"/>
    </source>
</evidence>
<keyword evidence="1" id="KW-0560">Oxidoreductase</keyword>
<feature type="compositionally biased region" description="Basic and acidic residues" evidence="2">
    <location>
        <begin position="15"/>
        <end position="41"/>
    </location>
</feature>
<dbReference type="Gene3D" id="3.40.605.10">
    <property type="entry name" value="Aldehyde Dehydrogenase, Chain A, domain 1"/>
    <property type="match status" value="1"/>
</dbReference>
<dbReference type="AlphaFoldDB" id="A0A918EP77"/>
<reference evidence="4" key="1">
    <citation type="journal article" date="2014" name="Int. J. Syst. Evol. Microbiol.">
        <title>Complete genome sequence of Corynebacterium casei LMG S-19264T (=DSM 44701T), isolated from a smear-ripened cheese.</title>
        <authorList>
            <consortium name="US DOE Joint Genome Institute (JGI-PGF)"/>
            <person name="Walter F."/>
            <person name="Albersmeier A."/>
            <person name="Kalinowski J."/>
            <person name="Ruckert C."/>
        </authorList>
    </citation>
    <scope>NUCLEOTIDE SEQUENCE</scope>
    <source>
        <strain evidence="4">JCM 3131</strain>
    </source>
</reference>
<sequence length="583" mass="63348">MPVPEPEPDPTLIKDGVRPIHTHDTHDTHDTPEQSRTDRRRPSIRAPSGTLSTHDPPPTVHRERSNRMASTASPLTLKAGTSWSDAWQRCLAVAPEAFRDDRVLNLWNAAWQADGRALPATTPVDGSPVAGPPRLDGTTAHQAVRASLDQHRAWRHIPLPERRARVAATLEALTQHRELLALLLVWEIGKPWRLAQADVDRAIDGVRWYVDGIDTMMKGRTPLDGPVSNIASWNYPMSVLVHAMLVQALAGNAVIAKTPTDGGVACLTLACALAAREGIPVTLVSGSGGELSEALVRAPEIGCVSFVGGRDTGAAVATAVADLGKRHILEQEGLNTWGIWNYTDWHALTEVIPKLFDYGKQRCTAYPRFVVQRTLFDEFLAAYLPAVRTLRIGHPLAVDHPDAPYPHLDFGPVINAAKAKELTDQVAEAVDRGAIPLHRGDQADARFLPGQDTSAYVHPVTLLNPPPSSPLHHAEPFGPVDTIVLVDTEAELLAAMNASNGALVATLSTDDRATYDRLAPQIRAFKTGHNRPRSRGDREELFGGFGASWRGAFVGGELLVRAVTQGRTGERLPGNFPEYQLMP</sequence>
<dbReference type="Gene3D" id="3.40.309.10">
    <property type="entry name" value="Aldehyde Dehydrogenase, Chain A, domain 2"/>
    <property type="match status" value="1"/>
</dbReference>
<evidence type="ECO:0000256" key="1">
    <source>
        <dbReference type="ARBA" id="ARBA00023002"/>
    </source>
</evidence>
<dbReference type="Pfam" id="PF00171">
    <property type="entry name" value="Aldedh"/>
    <property type="match status" value="1"/>
</dbReference>
<reference evidence="4" key="2">
    <citation type="submission" date="2020-09" db="EMBL/GenBank/DDBJ databases">
        <authorList>
            <person name="Sun Q."/>
            <person name="Ohkuma M."/>
        </authorList>
    </citation>
    <scope>NUCLEOTIDE SEQUENCE</scope>
    <source>
        <strain evidence="4">JCM 3131</strain>
    </source>
</reference>
<protein>
    <submittedName>
        <fullName evidence="4">Aldehyde dehydrogenase</fullName>
    </submittedName>
</protein>